<dbReference type="EMBL" id="JRLY01000011">
    <property type="protein sequence ID" value="KGO92286.1"/>
    <property type="molecule type" value="Genomic_DNA"/>
</dbReference>
<dbReference type="eggNOG" id="ENOG5030Z8J">
    <property type="taxonomic scope" value="Bacteria"/>
</dbReference>
<comment type="caution">
    <text evidence="1">The sequence shown here is derived from an EMBL/GenBank/DDBJ whole genome shotgun (WGS) entry which is preliminary data.</text>
</comment>
<proteinExistence type="predicted"/>
<gene>
    <name evidence="1" type="ORF">Q766_14105</name>
</gene>
<name>A0A0A2ML40_9FLAO</name>
<dbReference type="AlphaFoldDB" id="A0A0A2ML40"/>
<dbReference type="OrthoDB" id="1375430at2"/>
<dbReference type="RefSeq" id="WP_026991009.1">
    <property type="nucleotide sequence ID" value="NZ_AUGP01000025.1"/>
</dbReference>
<evidence type="ECO:0000313" key="1">
    <source>
        <dbReference type="EMBL" id="KGO92286.1"/>
    </source>
</evidence>
<sequence>MENGHEIVYFLDNSDIAIVEVEDRNSGFKEMLWFMYHKASHSIKRFRFRPSFATTKVSGQPAKKGFLKLSKNPGRYSIEIDHTVFDFDEQNPDRMPEVARTDILRYLNTALV</sequence>
<evidence type="ECO:0000313" key="2">
    <source>
        <dbReference type="Proteomes" id="UP000030111"/>
    </source>
</evidence>
<organism evidence="1 2">
    <name type="scientific">Flavobacterium subsaxonicum WB 4.1-42 = DSM 21790</name>
    <dbReference type="NCBI Taxonomy" id="1121898"/>
    <lineage>
        <taxon>Bacteria</taxon>
        <taxon>Pseudomonadati</taxon>
        <taxon>Bacteroidota</taxon>
        <taxon>Flavobacteriia</taxon>
        <taxon>Flavobacteriales</taxon>
        <taxon>Flavobacteriaceae</taxon>
        <taxon>Flavobacterium</taxon>
    </lineage>
</organism>
<dbReference type="Proteomes" id="UP000030111">
    <property type="component" value="Unassembled WGS sequence"/>
</dbReference>
<keyword evidence="2" id="KW-1185">Reference proteome</keyword>
<protein>
    <submittedName>
        <fullName evidence="1">Uncharacterized protein</fullName>
    </submittedName>
</protein>
<accession>A0A0A2ML40</accession>
<reference evidence="1 2" key="1">
    <citation type="submission" date="2013-09" db="EMBL/GenBank/DDBJ databases">
        <authorList>
            <person name="Zeng Z."/>
            <person name="Chen C."/>
        </authorList>
    </citation>
    <scope>NUCLEOTIDE SEQUENCE [LARGE SCALE GENOMIC DNA]</scope>
    <source>
        <strain evidence="1 2">WB 4.1-42</strain>
    </source>
</reference>